<proteinExistence type="predicted"/>
<evidence type="ECO:0000313" key="1">
    <source>
        <dbReference type="EMBL" id="SFU68105.1"/>
    </source>
</evidence>
<organism evidence="1 2">
    <name type="scientific">Nitrosospira multiformis</name>
    <dbReference type="NCBI Taxonomy" id="1231"/>
    <lineage>
        <taxon>Bacteria</taxon>
        <taxon>Pseudomonadati</taxon>
        <taxon>Pseudomonadota</taxon>
        <taxon>Betaproteobacteria</taxon>
        <taxon>Nitrosomonadales</taxon>
        <taxon>Nitrosomonadaceae</taxon>
        <taxon>Nitrosospira</taxon>
    </lineage>
</organism>
<dbReference type="AlphaFoldDB" id="A0A1I7I573"/>
<dbReference type="OrthoDB" id="49685at2"/>
<protein>
    <submittedName>
        <fullName evidence="1">Uncharacterized protein</fullName>
    </submittedName>
</protein>
<reference evidence="1 2" key="1">
    <citation type="submission" date="2016-10" db="EMBL/GenBank/DDBJ databases">
        <authorList>
            <person name="de Groot N.N."/>
        </authorList>
    </citation>
    <scope>NUCLEOTIDE SEQUENCE [LARGE SCALE GENOMIC DNA]</scope>
    <source>
        <strain evidence="1 2">Nl14</strain>
    </source>
</reference>
<dbReference type="RefSeq" id="WP_074975420.1">
    <property type="nucleotide sequence ID" value="NZ_FPBZ01000014.1"/>
</dbReference>
<name>A0A1I7I573_9PROT</name>
<dbReference type="Proteomes" id="UP000182649">
    <property type="component" value="Unassembled WGS sequence"/>
</dbReference>
<gene>
    <name evidence="1" type="ORF">SAMN05216417_11471</name>
</gene>
<accession>A0A1I7I573</accession>
<dbReference type="SUPFAM" id="SSF48613">
    <property type="entry name" value="Heme oxygenase-like"/>
    <property type="match status" value="1"/>
</dbReference>
<dbReference type="EMBL" id="FPBZ01000014">
    <property type="protein sequence ID" value="SFU68105.1"/>
    <property type="molecule type" value="Genomic_DNA"/>
</dbReference>
<evidence type="ECO:0000313" key="2">
    <source>
        <dbReference type="Proteomes" id="UP000182649"/>
    </source>
</evidence>
<dbReference type="InterPro" id="IPR016084">
    <property type="entry name" value="Haem_Oase-like_multi-hlx"/>
</dbReference>
<dbReference type="Gene3D" id="1.20.910.10">
    <property type="entry name" value="Heme oxygenase-like"/>
    <property type="match status" value="1"/>
</dbReference>
<sequence>MGTSSPIRAGYLRRSVMVEKVGSHIDLQFSLWSLRIPLEYIELEGTLAAFFRREIPASAVRDSRIPSRNLLALLEAQGCIASVPADIIRLREVGKLFHAIAAEWYKDYYSHRLWPMLREATISRRQLDAWMLRTYFLSRSAGVTAARCAALCTVPRIRTLFARNSLEEFDHCERYYKHNSGSSDIPAPVSSIAFDQQMLYLAEEDWLAHVFVALFQEKTAVFVRNAKSLYDRLAKHFSLGDIFEPWKEHIGFDIAHGHANDFAEAFNHEAHIEREQFLASVERARITLTYLIGGLEQILLAESAGDTAPAPAAEAKTLAQAFDSFCRTVRPLSQVERQSYTFSASLQKLAFRALSYCTAHRDVLLIGRLCEYASCFAHRDSKITIASPTQIAVENQLRESAYCSGKFVLALCILDHLLGSELLNDSIRHELSHWLSEQVDPPSTSSHAVCEHIRKSLMLGPVLWDRPFMRDPFGW</sequence>